<dbReference type="PATRIC" id="fig|543877.4.peg.2230"/>
<feature type="compositionally biased region" description="Low complexity" evidence="1">
    <location>
        <begin position="195"/>
        <end position="205"/>
    </location>
</feature>
<dbReference type="RefSeq" id="WP_201784051.1">
    <property type="nucleotide sequence ID" value="NZ_CP011805.1"/>
</dbReference>
<dbReference type="KEGG" id="amx:AM2010_2196"/>
<proteinExistence type="predicted"/>
<reference evidence="3 4" key="1">
    <citation type="submission" date="2015-06" db="EMBL/GenBank/DDBJ databases">
        <authorList>
            <person name="Kim K.M."/>
        </authorList>
    </citation>
    <scope>NUCLEOTIDE SEQUENCE [LARGE SCALE GENOMIC DNA]</scope>
    <source>
        <strain evidence="3 4">KCTC 22370</strain>
    </source>
</reference>
<protein>
    <submittedName>
        <fullName evidence="3">Uncharacterized protein</fullName>
    </submittedName>
</protein>
<keyword evidence="2" id="KW-0732">Signal</keyword>
<evidence type="ECO:0000256" key="2">
    <source>
        <dbReference type="SAM" id="SignalP"/>
    </source>
</evidence>
<accession>A0A0G3X9M8</accession>
<keyword evidence="4" id="KW-1185">Reference proteome</keyword>
<name>A0A0G3X9M8_9SPHN</name>
<evidence type="ECO:0000313" key="4">
    <source>
        <dbReference type="Proteomes" id="UP000037643"/>
    </source>
</evidence>
<organism evidence="3 4">
    <name type="scientific">Pelagerythrobacter marensis</name>
    <dbReference type="NCBI Taxonomy" id="543877"/>
    <lineage>
        <taxon>Bacteria</taxon>
        <taxon>Pseudomonadati</taxon>
        <taxon>Pseudomonadota</taxon>
        <taxon>Alphaproteobacteria</taxon>
        <taxon>Sphingomonadales</taxon>
        <taxon>Erythrobacteraceae</taxon>
        <taxon>Pelagerythrobacter</taxon>
    </lineage>
</organism>
<dbReference type="AlphaFoldDB" id="A0A0G3X9M8"/>
<feature type="signal peptide" evidence="2">
    <location>
        <begin position="1"/>
        <end position="22"/>
    </location>
</feature>
<dbReference type="EMBL" id="CP011805">
    <property type="protein sequence ID" value="AKM08255.1"/>
    <property type="molecule type" value="Genomic_DNA"/>
</dbReference>
<feature type="region of interest" description="Disordered" evidence="1">
    <location>
        <begin position="156"/>
        <end position="205"/>
    </location>
</feature>
<gene>
    <name evidence="3" type="ORF">AM2010_2196</name>
</gene>
<feature type="compositionally biased region" description="Basic and acidic residues" evidence="1">
    <location>
        <begin position="156"/>
        <end position="172"/>
    </location>
</feature>
<evidence type="ECO:0000313" key="3">
    <source>
        <dbReference type="EMBL" id="AKM08255.1"/>
    </source>
</evidence>
<evidence type="ECO:0000256" key="1">
    <source>
        <dbReference type="SAM" id="MobiDB-lite"/>
    </source>
</evidence>
<sequence length="205" mass="22348" precursor="true">MKSLFAATLLAGFVLGPAAALAQGQEQDLSDDVRMSVVYGEDAAPDCPENEICVVARLPESERYRIPESLRFSDDPANVAWTRRVESLEMIGDFGTLSCSTAGAGGFTGCTQQLIEQAYGERATSPNVRFSELIAAARAERLSTIDDAAAAEQERVEQIEREYMERLERERTAPLPDEENPAIRPSQTGEPVMEPGPQQTPEPEG</sequence>
<dbReference type="STRING" id="543877.AM2010_2196"/>
<dbReference type="Proteomes" id="UP000037643">
    <property type="component" value="Chromosome"/>
</dbReference>
<feature type="chain" id="PRO_5005186054" evidence="2">
    <location>
        <begin position="23"/>
        <end position="205"/>
    </location>
</feature>